<protein>
    <submittedName>
        <fullName evidence="4">RlpA-like double-psi beta-barrel-protein domain-containing protein-containing protein</fullName>
    </submittedName>
</protein>
<dbReference type="InterPro" id="IPR036908">
    <property type="entry name" value="RlpA-like_sf"/>
</dbReference>
<organism evidence="4 5">
    <name type="scientific">Massariosphaeria phaeospora</name>
    <dbReference type="NCBI Taxonomy" id="100035"/>
    <lineage>
        <taxon>Eukaryota</taxon>
        <taxon>Fungi</taxon>
        <taxon>Dikarya</taxon>
        <taxon>Ascomycota</taxon>
        <taxon>Pezizomycotina</taxon>
        <taxon>Dothideomycetes</taxon>
        <taxon>Pleosporomycetidae</taxon>
        <taxon>Pleosporales</taxon>
        <taxon>Pleosporales incertae sedis</taxon>
        <taxon>Massariosphaeria</taxon>
    </lineage>
</organism>
<keyword evidence="5" id="KW-1185">Reference proteome</keyword>
<dbReference type="AlphaFoldDB" id="A0A7C8IIW4"/>
<dbReference type="PANTHER" id="PTHR31836">
    <property type="match status" value="1"/>
</dbReference>
<reference evidence="4 5" key="1">
    <citation type="submission" date="2020-01" db="EMBL/GenBank/DDBJ databases">
        <authorList>
            <consortium name="DOE Joint Genome Institute"/>
            <person name="Haridas S."/>
            <person name="Albert R."/>
            <person name="Binder M."/>
            <person name="Bloem J."/>
            <person name="Labutti K."/>
            <person name="Salamov A."/>
            <person name="Andreopoulos B."/>
            <person name="Baker S.E."/>
            <person name="Barry K."/>
            <person name="Bills G."/>
            <person name="Bluhm B.H."/>
            <person name="Cannon C."/>
            <person name="Castanera R."/>
            <person name="Culley D.E."/>
            <person name="Daum C."/>
            <person name="Ezra D."/>
            <person name="Gonzalez J.B."/>
            <person name="Henrissat B."/>
            <person name="Kuo A."/>
            <person name="Liang C."/>
            <person name="Lipzen A."/>
            <person name="Lutzoni F."/>
            <person name="Magnuson J."/>
            <person name="Mondo S."/>
            <person name="Nolan M."/>
            <person name="Ohm R."/>
            <person name="Pangilinan J."/>
            <person name="Park H.-J.H."/>
            <person name="Ramirez L."/>
            <person name="Alfaro M."/>
            <person name="Sun H."/>
            <person name="Tritt A."/>
            <person name="Yoshinaga Y."/>
            <person name="Zwiers L.-H.L."/>
            <person name="Turgeon B.G."/>
            <person name="Goodwin S.B."/>
            <person name="Spatafora J.W."/>
            <person name="Crous P.W."/>
            <person name="Grigoriev I.V."/>
        </authorList>
    </citation>
    <scope>NUCLEOTIDE SEQUENCE [LARGE SCALE GENOMIC DNA]</scope>
    <source>
        <strain evidence="4 5">CBS 611.86</strain>
    </source>
</reference>
<accession>A0A7C8IIW4</accession>
<evidence type="ECO:0000256" key="3">
    <source>
        <dbReference type="SAM" id="Phobius"/>
    </source>
</evidence>
<name>A0A7C8IIW4_9PLEO</name>
<keyword evidence="1" id="KW-0732">Signal</keyword>
<evidence type="ECO:0000256" key="2">
    <source>
        <dbReference type="SAM" id="MobiDB-lite"/>
    </source>
</evidence>
<dbReference type="Proteomes" id="UP000481861">
    <property type="component" value="Unassembled WGS sequence"/>
</dbReference>
<dbReference type="OrthoDB" id="623670at2759"/>
<evidence type="ECO:0000313" key="4">
    <source>
        <dbReference type="EMBL" id="KAF2877672.1"/>
    </source>
</evidence>
<feature type="region of interest" description="Disordered" evidence="2">
    <location>
        <begin position="1"/>
        <end position="29"/>
    </location>
</feature>
<keyword evidence="3" id="KW-0812">Transmembrane</keyword>
<comment type="caution">
    <text evidence="4">The sequence shown here is derived from an EMBL/GenBank/DDBJ whole genome shotgun (WGS) entry which is preliminary data.</text>
</comment>
<dbReference type="SUPFAM" id="SSF50685">
    <property type="entry name" value="Barwin-like endoglucanases"/>
    <property type="match status" value="1"/>
</dbReference>
<dbReference type="EMBL" id="JAADJZ010000002">
    <property type="protein sequence ID" value="KAF2877672.1"/>
    <property type="molecule type" value="Genomic_DNA"/>
</dbReference>
<sequence>MSTSQVPPRKPVPVRTSVSASPNPEFAGHPAAAKRRLFGRSRRTLLIIGIGVVLCVLAIVIGLAVGLTTKSKGKNLPLPDGAQTFTGELTYYAPGLGACGKTSGDSDAIVSISHFTFDAVQKGGNPNQNPLCGRKIRAQRKNGGKQVSVDLTVVDRCMNTLRTGCAPTDIDVSPAMFKKLANPDLGRVTVAWAWL</sequence>
<gene>
    <name evidence="4" type="ORF">BDV95DRAFT_154711</name>
</gene>
<evidence type="ECO:0000313" key="5">
    <source>
        <dbReference type="Proteomes" id="UP000481861"/>
    </source>
</evidence>
<dbReference type="CDD" id="cd22191">
    <property type="entry name" value="DPBB_RlpA_EXP_N-like"/>
    <property type="match status" value="1"/>
</dbReference>
<keyword evidence="3" id="KW-0472">Membrane</keyword>
<dbReference type="PANTHER" id="PTHR31836:SF28">
    <property type="entry name" value="SRCR DOMAIN-CONTAINING PROTEIN-RELATED"/>
    <property type="match status" value="1"/>
</dbReference>
<proteinExistence type="predicted"/>
<keyword evidence="3" id="KW-1133">Transmembrane helix</keyword>
<dbReference type="Gene3D" id="2.40.40.10">
    <property type="entry name" value="RlpA-like domain"/>
    <property type="match status" value="1"/>
</dbReference>
<dbReference type="InterPro" id="IPR051477">
    <property type="entry name" value="Expansin_CellWall"/>
</dbReference>
<feature type="transmembrane region" description="Helical" evidence="3">
    <location>
        <begin position="44"/>
        <end position="67"/>
    </location>
</feature>
<evidence type="ECO:0000256" key="1">
    <source>
        <dbReference type="ARBA" id="ARBA00022729"/>
    </source>
</evidence>